<evidence type="ECO:0000313" key="1">
    <source>
        <dbReference type="EMBL" id="VDL73230.1"/>
    </source>
</evidence>
<evidence type="ECO:0000313" key="2">
    <source>
        <dbReference type="Proteomes" id="UP000271162"/>
    </source>
</evidence>
<name>A0A0N4Y1W5_NIPBR</name>
<dbReference type="EMBL" id="UYSL01020172">
    <property type="protein sequence ID" value="VDL73230.1"/>
    <property type="molecule type" value="Genomic_DNA"/>
</dbReference>
<sequence>MRGRVVNGGGDFFGNDAAATGELTASLDHVVVNEFEEYFIELLQDMETVIRFRILHPSKIPTAHDDVIRLNGPLWSKFQTLRTRLKTMTGAEQSVVRTLLAIARDVIDRRMSDADVIEEAFRNGGQGLCARYQRVPKQLCSPTAQPTIPGGHPAPTGSSASSDENLKELIKALTNGALSKAPTTLSDPFKDSLDEARKHLPVPTQKGFKKIAAKISRDIAKLKGECIKPPPTFDHTCDDIYDRTGDIIDELYNLFTAVLPEQSPFFEDQYKIN</sequence>
<dbReference type="AlphaFoldDB" id="A0A0N4Y1W5"/>
<evidence type="ECO:0000313" key="3">
    <source>
        <dbReference type="WBParaSite" id="NBR_0000964001-mRNA-1"/>
    </source>
</evidence>
<reference evidence="3" key="1">
    <citation type="submission" date="2017-02" db="UniProtKB">
        <authorList>
            <consortium name="WormBaseParasite"/>
        </authorList>
    </citation>
    <scope>IDENTIFICATION</scope>
</reference>
<dbReference type="WBParaSite" id="NBR_0000964001-mRNA-1">
    <property type="protein sequence ID" value="NBR_0000964001-mRNA-1"/>
    <property type="gene ID" value="NBR_0000964001"/>
</dbReference>
<organism evidence="3">
    <name type="scientific">Nippostrongylus brasiliensis</name>
    <name type="common">Rat hookworm</name>
    <dbReference type="NCBI Taxonomy" id="27835"/>
    <lineage>
        <taxon>Eukaryota</taxon>
        <taxon>Metazoa</taxon>
        <taxon>Ecdysozoa</taxon>
        <taxon>Nematoda</taxon>
        <taxon>Chromadorea</taxon>
        <taxon>Rhabditida</taxon>
        <taxon>Rhabditina</taxon>
        <taxon>Rhabditomorpha</taxon>
        <taxon>Strongyloidea</taxon>
        <taxon>Heligmosomidae</taxon>
        <taxon>Nippostrongylus</taxon>
    </lineage>
</organism>
<dbReference type="Proteomes" id="UP000271162">
    <property type="component" value="Unassembled WGS sequence"/>
</dbReference>
<keyword evidence="2" id="KW-1185">Reference proteome</keyword>
<protein>
    <submittedName>
        <fullName evidence="1 3">Uncharacterized protein</fullName>
    </submittedName>
</protein>
<proteinExistence type="predicted"/>
<reference evidence="1 2" key="2">
    <citation type="submission" date="2018-11" db="EMBL/GenBank/DDBJ databases">
        <authorList>
            <consortium name="Pathogen Informatics"/>
        </authorList>
    </citation>
    <scope>NUCLEOTIDE SEQUENCE [LARGE SCALE GENOMIC DNA]</scope>
</reference>
<gene>
    <name evidence="1" type="ORF">NBR_LOCUS9641</name>
</gene>
<accession>A0A0N4Y1W5</accession>